<dbReference type="OrthoDB" id="8116951at2"/>
<keyword evidence="1" id="KW-0732">Signal</keyword>
<comment type="caution">
    <text evidence="2">The sequence shown here is derived from an EMBL/GenBank/DDBJ whole genome shotgun (WGS) entry which is preliminary data.</text>
</comment>
<keyword evidence="3" id="KW-1185">Reference proteome</keyword>
<name>A0A2S9JAJ5_9HYPH</name>
<sequence length="106" mass="11583">MQIRTATIIATLAAVMFVVAFQAFAVDMKQQPPQKPGADQCGAGGRGCVSEREKAYMDLGYRLLPKSSSSAIANFARACAERPQWVDDCKHRPVIILKRLGLTLDD</sequence>
<feature type="chain" id="PRO_5015467516" evidence="1">
    <location>
        <begin position="26"/>
        <end position="106"/>
    </location>
</feature>
<dbReference type="EMBL" id="PVBT01000009">
    <property type="protein sequence ID" value="PRD49808.1"/>
    <property type="molecule type" value="Genomic_DNA"/>
</dbReference>
<reference evidence="2 3" key="1">
    <citation type="submission" date="2018-02" db="EMBL/GenBank/DDBJ databases">
        <title>The draft genome of Phyllobacterium myrsinacearum DSM5892.</title>
        <authorList>
            <person name="Li L."/>
            <person name="Liu L."/>
            <person name="Zhang X."/>
            <person name="Wang T."/>
        </authorList>
    </citation>
    <scope>NUCLEOTIDE SEQUENCE [LARGE SCALE GENOMIC DNA]</scope>
    <source>
        <strain evidence="2 3">DSM 5892</strain>
    </source>
</reference>
<protein>
    <submittedName>
        <fullName evidence="2">Uncharacterized protein</fullName>
    </submittedName>
</protein>
<evidence type="ECO:0000313" key="2">
    <source>
        <dbReference type="EMBL" id="PRD49808.1"/>
    </source>
</evidence>
<gene>
    <name evidence="2" type="ORF">C5750_23510</name>
</gene>
<accession>A0A2S9JAJ5</accession>
<dbReference type="RefSeq" id="WP_105737391.1">
    <property type="nucleotide sequence ID" value="NZ_PVBT01000009.1"/>
</dbReference>
<evidence type="ECO:0000256" key="1">
    <source>
        <dbReference type="SAM" id="SignalP"/>
    </source>
</evidence>
<organism evidence="2 3">
    <name type="scientific">Phyllobacterium myrsinacearum</name>
    <dbReference type="NCBI Taxonomy" id="28101"/>
    <lineage>
        <taxon>Bacteria</taxon>
        <taxon>Pseudomonadati</taxon>
        <taxon>Pseudomonadota</taxon>
        <taxon>Alphaproteobacteria</taxon>
        <taxon>Hyphomicrobiales</taxon>
        <taxon>Phyllobacteriaceae</taxon>
        <taxon>Phyllobacterium</taxon>
    </lineage>
</organism>
<dbReference type="AlphaFoldDB" id="A0A2S9JAJ5"/>
<evidence type="ECO:0000313" key="3">
    <source>
        <dbReference type="Proteomes" id="UP000238563"/>
    </source>
</evidence>
<feature type="signal peptide" evidence="1">
    <location>
        <begin position="1"/>
        <end position="25"/>
    </location>
</feature>
<proteinExistence type="predicted"/>
<dbReference type="Proteomes" id="UP000238563">
    <property type="component" value="Unassembled WGS sequence"/>
</dbReference>